<dbReference type="InterPro" id="IPR051081">
    <property type="entry name" value="HTH_MetalResp_TranReg"/>
</dbReference>
<name>A0A165XYN2_9HYPH</name>
<dbReference type="OrthoDB" id="9804742at2"/>
<dbReference type="InterPro" id="IPR001845">
    <property type="entry name" value="HTH_ArsR_DNA-bd_dom"/>
</dbReference>
<keyword evidence="2" id="KW-0238">DNA-binding</keyword>
<feature type="domain" description="HTH arsR-type" evidence="4">
    <location>
        <begin position="15"/>
        <end position="108"/>
    </location>
</feature>
<dbReference type="InterPro" id="IPR036388">
    <property type="entry name" value="WH-like_DNA-bd_sf"/>
</dbReference>
<dbReference type="GO" id="GO:0003700">
    <property type="term" value="F:DNA-binding transcription factor activity"/>
    <property type="evidence" value="ECO:0007669"/>
    <property type="project" value="InterPro"/>
</dbReference>
<dbReference type="Pfam" id="PF01022">
    <property type="entry name" value="HTH_5"/>
    <property type="match status" value="1"/>
</dbReference>
<dbReference type="InterPro" id="IPR011991">
    <property type="entry name" value="ArsR-like_HTH"/>
</dbReference>
<dbReference type="Gene3D" id="1.10.10.10">
    <property type="entry name" value="Winged helix-like DNA-binding domain superfamily/Winged helix DNA-binding domain"/>
    <property type="match status" value="1"/>
</dbReference>
<dbReference type="PRINTS" id="PR00778">
    <property type="entry name" value="HTHARSR"/>
</dbReference>
<dbReference type="InterPro" id="IPR036390">
    <property type="entry name" value="WH_DNA-bd_sf"/>
</dbReference>
<proteinExistence type="predicted"/>
<gene>
    <name evidence="5" type="primary">ygaV</name>
    <name evidence="5" type="ORF">PsAD2_02641</name>
</gene>
<dbReference type="PANTHER" id="PTHR33154">
    <property type="entry name" value="TRANSCRIPTIONAL REGULATOR, ARSR FAMILY"/>
    <property type="match status" value="1"/>
</dbReference>
<dbReference type="NCBIfam" id="NF033788">
    <property type="entry name" value="HTH_metalloreg"/>
    <property type="match status" value="1"/>
</dbReference>
<dbReference type="PANTHER" id="PTHR33154:SF15">
    <property type="entry name" value="REGULATORY PROTEIN ARSR"/>
    <property type="match status" value="1"/>
</dbReference>
<evidence type="ECO:0000256" key="1">
    <source>
        <dbReference type="ARBA" id="ARBA00023015"/>
    </source>
</evidence>
<dbReference type="SMART" id="SM00418">
    <property type="entry name" value="HTH_ARSR"/>
    <property type="match status" value="1"/>
</dbReference>
<evidence type="ECO:0000256" key="2">
    <source>
        <dbReference type="ARBA" id="ARBA00023125"/>
    </source>
</evidence>
<dbReference type="PROSITE" id="PS50987">
    <property type="entry name" value="HTH_ARSR_2"/>
    <property type="match status" value="1"/>
</dbReference>
<comment type="caution">
    <text evidence="5">The sequence shown here is derived from an EMBL/GenBank/DDBJ whole genome shotgun (WGS) entry which is preliminary data.</text>
</comment>
<dbReference type="SUPFAM" id="SSF46785">
    <property type="entry name" value="Winged helix' DNA-binding domain"/>
    <property type="match status" value="1"/>
</dbReference>
<sequence length="108" mass="11926">MTENTCVTEFEPASLNEEEEEKLAVQAKALAHPARVRLLKIMAAQPGCVGGDLVNSIGLAQSTVSEHLRILKDAGFILAEVQRPRICYSVNRSELKSFSFLFESSFKL</sequence>
<dbReference type="CDD" id="cd00090">
    <property type="entry name" value="HTH_ARSR"/>
    <property type="match status" value="1"/>
</dbReference>
<keyword evidence="1" id="KW-0805">Transcription regulation</keyword>
<dbReference type="RefSeq" id="WP_068006568.1">
    <property type="nucleotide sequence ID" value="NZ_FOFM01000018.1"/>
</dbReference>
<keyword evidence="6" id="KW-1185">Reference proteome</keyword>
<reference evidence="5 6" key="1">
    <citation type="journal article" date="2016" name="Front. Microbiol.">
        <title>Comparative Genomic Analysis Reveals a Diverse Repertoire of Genes Involved in Prokaryote-Eukaryote Interactions within the Pseudovibrio Genus.</title>
        <authorList>
            <person name="Romano S."/>
            <person name="Fernandez-Guerra A."/>
            <person name="Reen F.J."/>
            <person name="Glockner F.O."/>
            <person name="Crowley S.P."/>
            <person name="O'Sullivan O."/>
            <person name="Cotter P.D."/>
            <person name="Adams C."/>
            <person name="Dobson A.D."/>
            <person name="O'Gara F."/>
        </authorList>
    </citation>
    <scope>NUCLEOTIDE SEQUENCE [LARGE SCALE GENOMIC DNA]</scope>
    <source>
        <strain evidence="5 6">Ad2</strain>
    </source>
</reference>
<accession>A0A165XYN2</accession>
<dbReference type="AlphaFoldDB" id="A0A165XYN2"/>
<evidence type="ECO:0000256" key="3">
    <source>
        <dbReference type="ARBA" id="ARBA00023163"/>
    </source>
</evidence>
<dbReference type="EMBL" id="LMCB01000023">
    <property type="protein sequence ID" value="KZL18249.1"/>
    <property type="molecule type" value="Genomic_DNA"/>
</dbReference>
<organism evidence="5 6">
    <name type="scientific">Pseudovibrio axinellae</name>
    <dbReference type="NCBI Taxonomy" id="989403"/>
    <lineage>
        <taxon>Bacteria</taxon>
        <taxon>Pseudomonadati</taxon>
        <taxon>Pseudomonadota</taxon>
        <taxon>Alphaproteobacteria</taxon>
        <taxon>Hyphomicrobiales</taxon>
        <taxon>Stappiaceae</taxon>
        <taxon>Pseudovibrio</taxon>
    </lineage>
</organism>
<dbReference type="PATRIC" id="fig|989403.3.peg.2828"/>
<keyword evidence="3" id="KW-0804">Transcription</keyword>
<protein>
    <submittedName>
        <fullName evidence="5">Putative HTH-type transcriptional regulator YgaV</fullName>
    </submittedName>
</protein>
<dbReference type="Proteomes" id="UP000076577">
    <property type="component" value="Unassembled WGS sequence"/>
</dbReference>
<evidence type="ECO:0000313" key="5">
    <source>
        <dbReference type="EMBL" id="KZL18249.1"/>
    </source>
</evidence>
<dbReference type="GO" id="GO:0003677">
    <property type="term" value="F:DNA binding"/>
    <property type="evidence" value="ECO:0007669"/>
    <property type="project" value="UniProtKB-KW"/>
</dbReference>
<dbReference type="STRING" id="989403.SAMN05421798_11816"/>
<evidence type="ECO:0000313" key="6">
    <source>
        <dbReference type="Proteomes" id="UP000076577"/>
    </source>
</evidence>
<evidence type="ECO:0000259" key="4">
    <source>
        <dbReference type="PROSITE" id="PS50987"/>
    </source>
</evidence>